<accession>A0AAV6HEL6</accession>
<keyword evidence="2" id="KW-0812">Transmembrane</keyword>
<feature type="transmembrane region" description="Helical" evidence="2">
    <location>
        <begin position="98"/>
        <end position="115"/>
    </location>
</feature>
<feature type="compositionally biased region" description="Acidic residues" evidence="1">
    <location>
        <begin position="606"/>
        <end position="619"/>
    </location>
</feature>
<evidence type="ECO:0000256" key="1">
    <source>
        <dbReference type="SAM" id="MobiDB-lite"/>
    </source>
</evidence>
<feature type="transmembrane region" description="Helical" evidence="2">
    <location>
        <begin position="213"/>
        <end position="231"/>
    </location>
</feature>
<dbReference type="InterPro" id="IPR026505">
    <property type="entry name" value="Solute_c_fam_35_mem_F3/F4"/>
</dbReference>
<feature type="transmembrane region" description="Helical" evidence="2">
    <location>
        <begin position="332"/>
        <end position="355"/>
    </location>
</feature>
<dbReference type="Pfam" id="PF14854">
    <property type="entry name" value="LURAP"/>
    <property type="match status" value="1"/>
</dbReference>
<gene>
    <name evidence="3" type="ORF">AALO_G00029060</name>
</gene>
<feature type="compositionally biased region" description="Polar residues" evidence="1">
    <location>
        <begin position="461"/>
        <end position="480"/>
    </location>
</feature>
<dbReference type="Proteomes" id="UP000823561">
    <property type="component" value="Chromosome 2"/>
</dbReference>
<feature type="region of interest" description="Disordered" evidence="1">
    <location>
        <begin position="598"/>
        <end position="653"/>
    </location>
</feature>
<dbReference type="InterPro" id="IPR037185">
    <property type="entry name" value="EmrE-like"/>
</dbReference>
<sequence>MLVMAVARTSSLDVLTVRECPLSRRTAMHRSAKVSPSPEPGPITLQLPTARGDNGRSKSDRQLESLDGESSVKDDDEESEAEARDCCTRCPLRAMRKVAWGVVLGGCVALSWAGATHSAKQALAGLHAPYFITWFCSVWNLLLFPIYYLGHLLGAEQRLWPNSCFRQCSSFLGDGGVTVRVLLKGAAPFSVLWSLSGYLYLLALHRISTSDASAVLCCSQAFIFLLSWIGLKDRFMGVRIVAAILSITGIVMMAYADGFHSDSIIGVALGVGSASTSALYKVLFRKRVGEFRPGPASVLLSCVGLFSCILHSWVCVLLYLTHVEYWPPSQAMPWNTLCIMASLLMAFNVLVNLGVALTYPCLISLGVLLSIPASTAVDILVTSSVTQLSQVRIAAAGIIAAGYVMLLLPENWDESTLRCLGKLWPGSWREDSVVVEELTVDSAGATRTKPRPAGDEDKNINKTVGKQESSSVYKMNGFQSSPPECPAGSVCSIEGLPPLPKGLSGILNSSGGSWRDIEKVYSKRTRIQADISKSRVSDSLGRSKPASLDAALAMLRKEMVGLRQLDMSLLCQLWSLYESIQEYKGAFQDISSSLLSESSFTTENGYSEDEEDEEEEETEGGSREPQDAPRSTLPQPAQNSRDQWIKDSFHIPI</sequence>
<keyword evidence="4" id="KW-1185">Reference proteome</keyword>
<feature type="transmembrane region" description="Helical" evidence="2">
    <location>
        <begin position="362"/>
        <end position="385"/>
    </location>
</feature>
<proteinExistence type="predicted"/>
<protein>
    <recommendedName>
        <fullName evidence="5">EamA domain-containing protein</fullName>
    </recommendedName>
</protein>
<evidence type="ECO:0008006" key="5">
    <source>
        <dbReference type="Google" id="ProtNLM"/>
    </source>
</evidence>
<dbReference type="PANTHER" id="PTHR19346:SF2">
    <property type="entry name" value="SOLUTE CARRIER FAMILY 35 MEMBER F4"/>
    <property type="match status" value="1"/>
</dbReference>
<feature type="transmembrane region" description="Helical" evidence="2">
    <location>
        <begin position="264"/>
        <end position="284"/>
    </location>
</feature>
<feature type="transmembrane region" description="Helical" evidence="2">
    <location>
        <begin position="296"/>
        <end position="320"/>
    </location>
</feature>
<feature type="region of interest" description="Disordered" evidence="1">
    <location>
        <begin position="444"/>
        <end position="480"/>
    </location>
</feature>
<name>A0AAV6HEL6_9TELE</name>
<dbReference type="EMBL" id="JADWDJ010000002">
    <property type="protein sequence ID" value="KAG5284657.1"/>
    <property type="molecule type" value="Genomic_DNA"/>
</dbReference>
<keyword evidence="2" id="KW-1133">Transmembrane helix</keyword>
<organism evidence="3 4">
    <name type="scientific">Alosa alosa</name>
    <name type="common">allis shad</name>
    <dbReference type="NCBI Taxonomy" id="278164"/>
    <lineage>
        <taxon>Eukaryota</taxon>
        <taxon>Metazoa</taxon>
        <taxon>Chordata</taxon>
        <taxon>Craniata</taxon>
        <taxon>Vertebrata</taxon>
        <taxon>Euteleostomi</taxon>
        <taxon>Actinopterygii</taxon>
        <taxon>Neopterygii</taxon>
        <taxon>Teleostei</taxon>
        <taxon>Clupei</taxon>
        <taxon>Clupeiformes</taxon>
        <taxon>Clupeoidei</taxon>
        <taxon>Clupeidae</taxon>
        <taxon>Alosa</taxon>
    </lineage>
</organism>
<feature type="transmembrane region" description="Helical" evidence="2">
    <location>
        <begin position="238"/>
        <end position="258"/>
    </location>
</feature>
<dbReference type="SUPFAM" id="SSF103481">
    <property type="entry name" value="Multidrug resistance efflux transporter EmrE"/>
    <property type="match status" value="1"/>
</dbReference>
<dbReference type="PANTHER" id="PTHR19346">
    <property type="entry name" value="SUGAR PHOSPHATE TRANSPORTER DOMAIN-CONTAINING PROTEIN"/>
    <property type="match status" value="1"/>
</dbReference>
<evidence type="ECO:0000313" key="3">
    <source>
        <dbReference type="EMBL" id="KAG5284657.1"/>
    </source>
</evidence>
<feature type="compositionally biased region" description="Basic and acidic residues" evidence="1">
    <location>
        <begin position="53"/>
        <end position="64"/>
    </location>
</feature>
<feature type="transmembrane region" description="Helical" evidence="2">
    <location>
        <begin position="391"/>
        <end position="408"/>
    </location>
</feature>
<feature type="transmembrane region" description="Helical" evidence="2">
    <location>
        <begin position="127"/>
        <end position="149"/>
    </location>
</feature>
<feature type="compositionally biased region" description="Polar residues" evidence="1">
    <location>
        <begin position="632"/>
        <end position="642"/>
    </location>
</feature>
<feature type="region of interest" description="Disordered" evidence="1">
    <location>
        <begin position="26"/>
        <end position="78"/>
    </location>
</feature>
<reference evidence="3" key="1">
    <citation type="submission" date="2020-10" db="EMBL/GenBank/DDBJ databases">
        <title>Chromosome-scale genome assembly of the Allis shad, Alosa alosa.</title>
        <authorList>
            <person name="Margot Z."/>
            <person name="Christophe K."/>
            <person name="Cabau C."/>
            <person name="Louis A."/>
            <person name="Berthelot C."/>
            <person name="Parey E."/>
            <person name="Roest Crollius H."/>
            <person name="Montfort J."/>
            <person name="Robinson-Rechavi M."/>
            <person name="Bucao C."/>
            <person name="Bouchez O."/>
            <person name="Gislard M."/>
            <person name="Lluch J."/>
            <person name="Milhes M."/>
            <person name="Lampietro C."/>
            <person name="Lopez Roques C."/>
            <person name="Donnadieu C."/>
            <person name="Braasch I."/>
            <person name="Desvignes T."/>
            <person name="Postlethwait J."/>
            <person name="Bobe J."/>
            <person name="Guiguen Y."/>
        </authorList>
    </citation>
    <scope>NUCLEOTIDE SEQUENCE</scope>
    <source>
        <strain evidence="3">M-15738</strain>
        <tissue evidence="3">Blood</tissue>
    </source>
</reference>
<comment type="caution">
    <text evidence="3">The sequence shown here is derived from an EMBL/GenBank/DDBJ whole genome shotgun (WGS) entry which is preliminary data.</text>
</comment>
<keyword evidence="2" id="KW-0472">Membrane</keyword>
<evidence type="ECO:0000313" key="4">
    <source>
        <dbReference type="Proteomes" id="UP000823561"/>
    </source>
</evidence>
<dbReference type="InterPro" id="IPR039499">
    <property type="entry name" value="LURA1/LRA25"/>
</dbReference>
<feature type="compositionally biased region" description="Basic and acidic residues" evidence="1">
    <location>
        <begin position="643"/>
        <end position="653"/>
    </location>
</feature>
<dbReference type="AlphaFoldDB" id="A0AAV6HEL6"/>
<feature type="transmembrane region" description="Helical" evidence="2">
    <location>
        <begin position="181"/>
        <end position="201"/>
    </location>
</feature>
<evidence type="ECO:0000256" key="2">
    <source>
        <dbReference type="SAM" id="Phobius"/>
    </source>
</evidence>